<dbReference type="PANTHER" id="PTHR45641">
    <property type="entry name" value="TETRATRICOPEPTIDE REPEAT PROTEIN (AFU_ORTHOLOGUE AFUA_6G03870)"/>
    <property type="match status" value="1"/>
</dbReference>
<accession>A0ABR1FGN7</accession>
<evidence type="ECO:0000256" key="1">
    <source>
        <dbReference type="ARBA" id="ARBA00022737"/>
    </source>
</evidence>
<dbReference type="PANTHER" id="PTHR45641:SF19">
    <property type="entry name" value="NEPHROCYSTIN-3"/>
    <property type="match status" value="1"/>
</dbReference>
<proteinExistence type="predicted"/>
<dbReference type="Proteomes" id="UP001363151">
    <property type="component" value="Unassembled WGS sequence"/>
</dbReference>
<keyword evidence="1" id="KW-0677">Repeat</keyword>
<sequence>MERVALLAHLPLFHECRAGLLRVAESALDGSAAALDYAAAPGDLRQRGLDGSPADLDALYAAADAAAAPFAAALERCGDGFEAAARKPRSRAKAKAKADYATRSAPGASWLRDVLRASVVCDDEAAVLDAFRRLAANCDVAAVKNRFRRPALNGYRDVLVTVRVPAGGGVHLCEIQIHHKALRDAAAALGAPKTYAFFRDFCALAPAAAEKALDRLVDELIDVPRGELLTLNDLVMRTLVDYAESAPDLDRFARLLDCIGARAYAAKVRSRIDTLQQRDRDRHLWSHEAADYGAALCVSDGGADVGERVRRIEADLASLEGMEIPAKRARLDCLHDLALLHRAARRFDDARAYFSKALDAADACGGPARGVVRTDWAGLLQDRGDDDGALEAYRAALDVYVETFGAGDKLCATPLANLARALANVGDYVAAGAAQESEIPNFKGSDLGHFPLVSADFSTSDHLSERSRSVDVFSVAAVDRYAACLVIRERVFGPDHGSALAALAALGRARRLAGDAAGAEDCARRGVALRNAGGPSPDATLGFLRLARLLEAKGEAAEALVYFERALAAFEAVLGADHEDVGSVLNDAARCRRDARPRRRQRSCWSGAAARGPRPARRRRRRRAVEQPRARAGARGRRGRRRGGAAARAARCEAPLGQRHRVRTLFANLAHVLLSSDAPGVEDALNDLGETLRAAGLYEAAEPVYRRRGRHWTLSEDPAVAGCASTREREDLAARVDGAAAAAAAAAASAAASPAAEAPSGGAAVARGPRPSSGARRRRAAARPPLRGAFGATRGDDLLDGDVFGDLHDLEAHGLKACQRRLRRRRARRDADAAAGDIASWLARELGVDVDGDREGFDASAGAADYDAFANDTPVRTYDLSNARGGDDDGPMSDAEEASYQDALLGICMDLPMLRGRKAS</sequence>
<evidence type="ECO:0000256" key="2">
    <source>
        <dbReference type="ARBA" id="ARBA00022803"/>
    </source>
</evidence>
<dbReference type="InterPro" id="IPR019734">
    <property type="entry name" value="TPR_rpt"/>
</dbReference>
<dbReference type="SUPFAM" id="SSF81301">
    <property type="entry name" value="Nucleotidyltransferase"/>
    <property type="match status" value="1"/>
</dbReference>
<name>A0ABR1FGN7_AURAN</name>
<dbReference type="Pfam" id="PF13424">
    <property type="entry name" value="TPR_12"/>
    <property type="match status" value="1"/>
</dbReference>
<gene>
    <name evidence="4" type="ORF">SO694_00176037</name>
</gene>
<feature type="compositionally biased region" description="Basic residues" evidence="3">
    <location>
        <begin position="632"/>
        <end position="643"/>
    </location>
</feature>
<dbReference type="SUPFAM" id="SSF48452">
    <property type="entry name" value="TPR-like"/>
    <property type="match status" value="2"/>
</dbReference>
<feature type="region of interest" description="Disordered" evidence="3">
    <location>
        <begin position="602"/>
        <end position="652"/>
    </location>
</feature>
<feature type="compositionally biased region" description="Low complexity" evidence="3">
    <location>
        <begin position="782"/>
        <end position="792"/>
    </location>
</feature>
<dbReference type="Pfam" id="PF13374">
    <property type="entry name" value="TPR_10"/>
    <property type="match status" value="2"/>
</dbReference>
<feature type="compositionally biased region" description="Basic residues" evidence="3">
    <location>
        <begin position="614"/>
        <end position="623"/>
    </location>
</feature>
<evidence type="ECO:0000313" key="5">
    <source>
        <dbReference type="Proteomes" id="UP001363151"/>
    </source>
</evidence>
<dbReference type="Gene3D" id="1.25.40.10">
    <property type="entry name" value="Tetratricopeptide repeat domain"/>
    <property type="match status" value="2"/>
</dbReference>
<protein>
    <submittedName>
        <fullName evidence="4">Uncharacterized protein</fullName>
    </submittedName>
</protein>
<keyword evidence="5" id="KW-1185">Reference proteome</keyword>
<dbReference type="InterPro" id="IPR043519">
    <property type="entry name" value="NT_sf"/>
</dbReference>
<evidence type="ECO:0000256" key="3">
    <source>
        <dbReference type="SAM" id="MobiDB-lite"/>
    </source>
</evidence>
<feature type="region of interest" description="Disordered" evidence="3">
    <location>
        <begin position="754"/>
        <end position="792"/>
    </location>
</feature>
<dbReference type="EMBL" id="JBBJCI010000429">
    <property type="protein sequence ID" value="KAK7230486.1"/>
    <property type="molecule type" value="Genomic_DNA"/>
</dbReference>
<dbReference type="SMART" id="SM00028">
    <property type="entry name" value="TPR"/>
    <property type="match status" value="3"/>
</dbReference>
<organism evidence="4 5">
    <name type="scientific">Aureococcus anophagefferens</name>
    <name type="common">Harmful bloom alga</name>
    <dbReference type="NCBI Taxonomy" id="44056"/>
    <lineage>
        <taxon>Eukaryota</taxon>
        <taxon>Sar</taxon>
        <taxon>Stramenopiles</taxon>
        <taxon>Ochrophyta</taxon>
        <taxon>Pelagophyceae</taxon>
        <taxon>Pelagomonadales</taxon>
        <taxon>Pelagomonadaceae</taxon>
        <taxon>Aureococcus</taxon>
    </lineage>
</organism>
<reference evidence="4 5" key="1">
    <citation type="submission" date="2024-03" db="EMBL/GenBank/DDBJ databases">
        <title>Aureococcus anophagefferens CCMP1851 and Kratosvirus quantuckense: Draft genome of a second virus-susceptible host strain in the model system.</title>
        <authorList>
            <person name="Chase E."/>
            <person name="Truchon A.R."/>
            <person name="Schepens W."/>
            <person name="Wilhelm S.W."/>
        </authorList>
    </citation>
    <scope>NUCLEOTIDE SEQUENCE [LARGE SCALE GENOMIC DNA]</scope>
    <source>
        <strain evidence="4 5">CCMP1851</strain>
    </source>
</reference>
<dbReference type="InterPro" id="IPR011990">
    <property type="entry name" value="TPR-like_helical_dom_sf"/>
</dbReference>
<comment type="caution">
    <text evidence="4">The sequence shown here is derived from an EMBL/GenBank/DDBJ whole genome shotgun (WGS) entry which is preliminary data.</text>
</comment>
<evidence type="ECO:0000313" key="4">
    <source>
        <dbReference type="EMBL" id="KAK7230486.1"/>
    </source>
</evidence>
<keyword evidence="2" id="KW-0802">TPR repeat</keyword>
<feature type="compositionally biased region" description="Low complexity" evidence="3">
    <location>
        <begin position="754"/>
        <end position="774"/>
    </location>
</feature>